<dbReference type="OrthoDB" id="9768127at2"/>
<comment type="caution">
    <text evidence="7">The sequence shown here is derived from an EMBL/GenBank/DDBJ whole genome shotgun (WGS) entry which is preliminary data.</text>
</comment>
<evidence type="ECO:0000313" key="7">
    <source>
        <dbReference type="EMBL" id="OIV36331.1"/>
    </source>
</evidence>
<proteinExistence type="inferred from homology"/>
<dbReference type="Pfam" id="PF06723">
    <property type="entry name" value="MreB_Mbl"/>
    <property type="match status" value="1"/>
</dbReference>
<evidence type="ECO:0000256" key="6">
    <source>
        <dbReference type="ARBA" id="ARBA00023458"/>
    </source>
</evidence>
<dbReference type="EMBL" id="MLCF01000102">
    <property type="protein sequence ID" value="OIV36331.1"/>
    <property type="molecule type" value="Genomic_DNA"/>
</dbReference>
<dbReference type="STRING" id="1428644.BIV57_16955"/>
<protein>
    <submittedName>
        <fullName evidence="7">Rod shape-determining protein</fullName>
    </submittedName>
</protein>
<evidence type="ECO:0000313" key="8">
    <source>
        <dbReference type="Proteomes" id="UP000243342"/>
    </source>
</evidence>
<dbReference type="Proteomes" id="UP000243342">
    <property type="component" value="Unassembled WGS sequence"/>
</dbReference>
<evidence type="ECO:0000256" key="2">
    <source>
        <dbReference type="ARBA" id="ARBA00022490"/>
    </source>
</evidence>
<dbReference type="GO" id="GO:0005524">
    <property type="term" value="F:ATP binding"/>
    <property type="evidence" value="ECO:0007669"/>
    <property type="project" value="UniProtKB-KW"/>
</dbReference>
<keyword evidence="8" id="KW-1185">Reference proteome</keyword>
<dbReference type="InterPro" id="IPR056546">
    <property type="entry name" value="MreB_MamK-like"/>
</dbReference>
<dbReference type="PRINTS" id="PR01652">
    <property type="entry name" value="SHAPEPROTEIN"/>
</dbReference>
<dbReference type="PANTHER" id="PTHR42749:SF1">
    <property type="entry name" value="CELL SHAPE-DETERMINING PROTEIN MREB"/>
    <property type="match status" value="1"/>
</dbReference>
<evidence type="ECO:0000256" key="1">
    <source>
        <dbReference type="ARBA" id="ARBA00004496"/>
    </source>
</evidence>
<keyword evidence="3" id="KW-0547">Nucleotide-binding</keyword>
<name>A0A1J7BCD3_9ACTN</name>
<keyword evidence="4" id="KW-0067">ATP-binding</keyword>
<evidence type="ECO:0000256" key="3">
    <source>
        <dbReference type="ARBA" id="ARBA00022741"/>
    </source>
</evidence>
<keyword evidence="5" id="KW-0133">Cell shape</keyword>
<accession>A0A1J7BCD3</accession>
<gene>
    <name evidence="7" type="ORF">BIV57_16955</name>
</gene>
<keyword evidence="2" id="KW-0963">Cytoplasm</keyword>
<dbReference type="GO" id="GO:0000902">
    <property type="term" value="P:cell morphogenesis"/>
    <property type="evidence" value="ECO:0007669"/>
    <property type="project" value="InterPro"/>
</dbReference>
<dbReference type="GO" id="GO:0008360">
    <property type="term" value="P:regulation of cell shape"/>
    <property type="evidence" value="ECO:0007669"/>
    <property type="project" value="UniProtKB-KW"/>
</dbReference>
<organism evidence="7 8">
    <name type="scientific">Mangrovactinospora gilvigrisea</name>
    <dbReference type="NCBI Taxonomy" id="1428644"/>
    <lineage>
        <taxon>Bacteria</taxon>
        <taxon>Bacillati</taxon>
        <taxon>Actinomycetota</taxon>
        <taxon>Actinomycetes</taxon>
        <taxon>Kitasatosporales</taxon>
        <taxon>Streptomycetaceae</taxon>
        <taxon>Mangrovactinospora</taxon>
    </lineage>
</organism>
<evidence type="ECO:0000256" key="5">
    <source>
        <dbReference type="ARBA" id="ARBA00022960"/>
    </source>
</evidence>
<dbReference type="InterPro" id="IPR004753">
    <property type="entry name" value="MreB"/>
</dbReference>
<dbReference type="Gene3D" id="3.30.420.40">
    <property type="match status" value="2"/>
</dbReference>
<dbReference type="InterPro" id="IPR043129">
    <property type="entry name" value="ATPase_NBD"/>
</dbReference>
<sequence length="341" mass="35338">MSATLEELRRCTIAVELSPSRTRVWLRGQGLVLDEPSVTAIDVRTGALVAVGTRAEQMTGRTPPHIRTCRPISGATVVDVEMAQRMLRQLLGGRLRQVRRRQPLLRAAVSLPHDSSPIAARAAAETLSGIGAHRVTPVNTVIAAALGCGLPAQGPNATMVAVCDATTTQIAVLSLGSIVSAATVPIGGDAIDHAIVSHLRQRHALMLPSQAVQPLHMALTTASTGTEQATTRVMGRDARSGLALTVEVDTAGIKQAIGTPMLPVLDALGEVLRDCPPDLVADLAERGLVLTGNTARLSGLDAMLRSATGMPVAVAEDPGLCAIRGLGALVDGRVRALGIAA</sequence>
<comment type="similarity">
    <text evidence="6">Belongs to the FtsA/MreB family.</text>
</comment>
<dbReference type="SUPFAM" id="SSF53067">
    <property type="entry name" value="Actin-like ATPase domain"/>
    <property type="match status" value="2"/>
</dbReference>
<dbReference type="RefSeq" id="WP_071657729.1">
    <property type="nucleotide sequence ID" value="NZ_MLCF01000102.1"/>
</dbReference>
<evidence type="ECO:0000256" key="4">
    <source>
        <dbReference type="ARBA" id="ARBA00022840"/>
    </source>
</evidence>
<comment type="subcellular location">
    <subcellularLocation>
        <location evidence="1">Cytoplasm</location>
    </subcellularLocation>
</comment>
<dbReference type="AlphaFoldDB" id="A0A1J7BCD3"/>
<dbReference type="PANTHER" id="PTHR42749">
    <property type="entry name" value="CELL SHAPE-DETERMINING PROTEIN MREB"/>
    <property type="match status" value="1"/>
</dbReference>
<dbReference type="GO" id="GO:0005737">
    <property type="term" value="C:cytoplasm"/>
    <property type="evidence" value="ECO:0007669"/>
    <property type="project" value="UniProtKB-SubCell"/>
</dbReference>
<reference evidence="7 8" key="1">
    <citation type="submission" date="2016-10" db="EMBL/GenBank/DDBJ databases">
        <title>Genome sequence of Streptomyces gilvigriseus MUSC 26.</title>
        <authorList>
            <person name="Lee L.-H."/>
            <person name="Ser H.-L."/>
        </authorList>
    </citation>
    <scope>NUCLEOTIDE SEQUENCE [LARGE SCALE GENOMIC DNA]</scope>
    <source>
        <strain evidence="7 8">MUSC 26</strain>
    </source>
</reference>